<reference evidence="4" key="1">
    <citation type="submission" date="2024-05" db="EMBL/GenBank/DDBJ databases">
        <title>Draft genome assemblies of 36 bacteria isolated from hibernating arctic ground squirrels.</title>
        <authorList>
            <person name="McKee H."/>
            <person name="Mullen L."/>
            <person name="Drown D.M."/>
            <person name="Duddleston K.N."/>
        </authorList>
    </citation>
    <scope>NUCLEOTIDE SEQUENCE</scope>
    <source>
        <strain evidence="4">AN1007</strain>
    </source>
</reference>
<accession>A0AAU8NE79</accession>
<organism evidence="4">
    <name type="scientific">Paenibacillus sp. AN1007</name>
    <dbReference type="NCBI Taxonomy" id="3151385"/>
    <lineage>
        <taxon>Bacteria</taxon>
        <taxon>Bacillati</taxon>
        <taxon>Bacillota</taxon>
        <taxon>Bacilli</taxon>
        <taxon>Bacillales</taxon>
        <taxon>Paenibacillaceae</taxon>
        <taxon>Paenibacillus</taxon>
    </lineage>
</organism>
<dbReference type="SUPFAM" id="SSF52777">
    <property type="entry name" value="CoA-dependent acyltransferases"/>
    <property type="match status" value="2"/>
</dbReference>
<dbReference type="Pfam" id="PF00668">
    <property type="entry name" value="Condensation"/>
    <property type="match status" value="1"/>
</dbReference>
<dbReference type="EMBL" id="CP159992">
    <property type="protein sequence ID" value="XCP95283.1"/>
    <property type="molecule type" value="Genomic_DNA"/>
</dbReference>
<evidence type="ECO:0000313" key="4">
    <source>
        <dbReference type="EMBL" id="XCP95283.1"/>
    </source>
</evidence>
<dbReference type="Gene3D" id="3.30.559.10">
    <property type="entry name" value="Chloramphenicol acetyltransferase-like domain"/>
    <property type="match status" value="1"/>
</dbReference>
<dbReference type="SUPFAM" id="SSF56801">
    <property type="entry name" value="Acetyl-CoA synthetase-like"/>
    <property type="match status" value="1"/>
</dbReference>
<dbReference type="GO" id="GO:0031177">
    <property type="term" value="F:phosphopantetheine binding"/>
    <property type="evidence" value="ECO:0007669"/>
    <property type="project" value="TreeGrafter"/>
</dbReference>
<dbReference type="PANTHER" id="PTHR45527">
    <property type="entry name" value="NONRIBOSOMAL PEPTIDE SYNTHETASE"/>
    <property type="match status" value="1"/>
</dbReference>
<keyword evidence="1" id="KW-0677">Repeat</keyword>
<dbReference type="PANTHER" id="PTHR45527:SF1">
    <property type="entry name" value="FATTY ACID SYNTHASE"/>
    <property type="match status" value="1"/>
</dbReference>
<dbReference type="PROSITE" id="PS00455">
    <property type="entry name" value="AMP_BINDING"/>
    <property type="match status" value="1"/>
</dbReference>
<feature type="domain" description="AMP-dependent synthetase/ligase" evidence="2">
    <location>
        <begin position="468"/>
        <end position="644"/>
    </location>
</feature>
<evidence type="ECO:0000259" key="3">
    <source>
        <dbReference type="Pfam" id="PF00668"/>
    </source>
</evidence>
<dbReference type="Gene3D" id="3.30.559.30">
    <property type="entry name" value="Nonribosomal peptide synthetase, condensation domain"/>
    <property type="match status" value="1"/>
</dbReference>
<dbReference type="Pfam" id="PF00501">
    <property type="entry name" value="AMP-binding"/>
    <property type="match status" value="1"/>
</dbReference>
<dbReference type="FunFam" id="3.40.50.980:FF:000001">
    <property type="entry name" value="Non-ribosomal peptide synthetase"/>
    <property type="match status" value="1"/>
</dbReference>
<dbReference type="InterPro" id="IPR000873">
    <property type="entry name" value="AMP-dep_synth/lig_dom"/>
</dbReference>
<dbReference type="InterPro" id="IPR023213">
    <property type="entry name" value="CAT-like_dom_sf"/>
</dbReference>
<dbReference type="GO" id="GO:0043041">
    <property type="term" value="P:amino acid activation for nonribosomal peptide biosynthetic process"/>
    <property type="evidence" value="ECO:0007669"/>
    <property type="project" value="TreeGrafter"/>
</dbReference>
<dbReference type="InterPro" id="IPR020845">
    <property type="entry name" value="AMP-binding_CS"/>
</dbReference>
<name>A0AAU8NE79_9BACL</name>
<dbReference type="GO" id="GO:0003824">
    <property type="term" value="F:catalytic activity"/>
    <property type="evidence" value="ECO:0007669"/>
    <property type="project" value="InterPro"/>
</dbReference>
<evidence type="ECO:0000256" key="1">
    <source>
        <dbReference type="ARBA" id="ARBA00022737"/>
    </source>
</evidence>
<dbReference type="InterPro" id="IPR020459">
    <property type="entry name" value="AMP-binding"/>
</dbReference>
<dbReference type="RefSeq" id="WP_366293176.1">
    <property type="nucleotide sequence ID" value="NZ_CP159992.1"/>
</dbReference>
<dbReference type="GO" id="GO:0005737">
    <property type="term" value="C:cytoplasm"/>
    <property type="evidence" value="ECO:0007669"/>
    <property type="project" value="TreeGrafter"/>
</dbReference>
<proteinExistence type="predicted"/>
<sequence>MRENTNEQYGLTQAQRRIWLMEIMNPGTSITMLSATYQITGEIDTQLLEQAAAEIVKTYDAFRIRIDGDLQNPTQWFEELENVQARISHLQIDTIEQFNTWVKEISEKPASVFDEHLHQFTIIHFANGRVWLNLTINHIIADGLSVTALLHAVMEKYLELRKGIRSNYDAPSYLDYISAEREYEQSQRYQKGKEYWLTKYSTLPETTGIKSVPPFSIGSESNKLSITLDGSRYERILAFSEQYQVSLYTLFLSAMYALLYKLTDSTDIPVGTVFANRTSRKEKETIGMFVSTVATRVRLNPDEHILSLIQTVSKENTADLRYQKYPYNQLIQDLREQHERSDLSGLFRTSLEYLPLKIVEYEEIKVRLEAHFARHEVDDLLLRFDHMLSEGHVILHASYRTGLFETAEIDRIMEQYVTVLDQFLQTPELLVREITLLSDAEKHRILHTFNPSVKEPGRREAFHWYVEKFALEIPNHPAVVYMDKQLTYGELNERADRLASLLREQGVGRETITGIWAERSVELLIGVLAVWKAGGAYVPLDPDYPAERIEYMLSDSRASVLLTQRHLLERAGEWLFDHQLNLQTVYAMDDEQIYNGNTQALELESARINPEDLAYVIYTSGTTGRPKGVMIEHGSLVNTADAYRRAYRLDQFPVRLLAAGQFLV</sequence>
<feature type="domain" description="Condensation" evidence="3">
    <location>
        <begin position="7"/>
        <end position="445"/>
    </location>
</feature>
<dbReference type="GO" id="GO:0044550">
    <property type="term" value="P:secondary metabolite biosynthetic process"/>
    <property type="evidence" value="ECO:0007669"/>
    <property type="project" value="TreeGrafter"/>
</dbReference>
<dbReference type="PRINTS" id="PR00154">
    <property type="entry name" value="AMPBINDING"/>
</dbReference>
<dbReference type="Gene3D" id="3.40.50.980">
    <property type="match status" value="2"/>
</dbReference>
<gene>
    <name evidence="4" type="ORF">ABXS70_00565</name>
</gene>
<dbReference type="GO" id="GO:0008610">
    <property type="term" value="P:lipid biosynthetic process"/>
    <property type="evidence" value="ECO:0007669"/>
    <property type="project" value="UniProtKB-ARBA"/>
</dbReference>
<protein>
    <submittedName>
        <fullName evidence="4">Condensation domain-containing protein</fullName>
    </submittedName>
</protein>
<dbReference type="InterPro" id="IPR001242">
    <property type="entry name" value="Condensation_dom"/>
</dbReference>
<evidence type="ECO:0000259" key="2">
    <source>
        <dbReference type="Pfam" id="PF00501"/>
    </source>
</evidence>
<dbReference type="AlphaFoldDB" id="A0AAU8NE79"/>